<proteinExistence type="inferred from homology"/>
<keyword evidence="3" id="KW-0378">Hydrolase</keyword>
<dbReference type="GO" id="GO:0110001">
    <property type="term" value="C:toxin-antitoxin complex"/>
    <property type="evidence" value="ECO:0007669"/>
    <property type="project" value="InterPro"/>
</dbReference>
<comment type="caution">
    <text evidence="5">The sequence shown here is derived from an EMBL/GenBank/DDBJ whole genome shotgun (WGS) entry which is preliminary data.</text>
</comment>
<comment type="similarity">
    <text evidence="4">Belongs to the HepT RNase toxin family.</text>
</comment>
<keyword evidence="2" id="KW-0540">Nuclease</keyword>
<reference evidence="5" key="1">
    <citation type="journal article" date="2020" name="mSystems">
        <title>Genome- and Community-Level Interaction Insights into Carbon Utilization and Element Cycling Functions of Hydrothermarchaeota in Hydrothermal Sediment.</title>
        <authorList>
            <person name="Zhou Z."/>
            <person name="Liu Y."/>
            <person name="Xu W."/>
            <person name="Pan J."/>
            <person name="Luo Z.H."/>
            <person name="Li M."/>
        </authorList>
    </citation>
    <scope>NUCLEOTIDE SEQUENCE [LARGE SCALE GENOMIC DNA]</scope>
    <source>
        <strain evidence="5">SpSt-81</strain>
    </source>
</reference>
<dbReference type="InterPro" id="IPR037038">
    <property type="entry name" value="HepT-like_sf"/>
</dbReference>
<evidence type="ECO:0000256" key="2">
    <source>
        <dbReference type="ARBA" id="ARBA00022722"/>
    </source>
</evidence>
<dbReference type="InterPro" id="IPR052379">
    <property type="entry name" value="Type_VII_TA_RNase"/>
</dbReference>
<dbReference type="Pfam" id="PF01934">
    <property type="entry name" value="HepT-like"/>
    <property type="match status" value="1"/>
</dbReference>
<dbReference type="GO" id="GO:0004540">
    <property type="term" value="F:RNA nuclease activity"/>
    <property type="evidence" value="ECO:0007669"/>
    <property type="project" value="InterPro"/>
</dbReference>
<organism evidence="5">
    <name type="scientific">Dictyoglomus thermophilum</name>
    <dbReference type="NCBI Taxonomy" id="14"/>
    <lineage>
        <taxon>Bacteria</taxon>
        <taxon>Pseudomonadati</taxon>
        <taxon>Dictyoglomota</taxon>
        <taxon>Dictyoglomia</taxon>
        <taxon>Dictyoglomales</taxon>
        <taxon>Dictyoglomaceae</taxon>
        <taxon>Dictyoglomus</taxon>
    </lineage>
</organism>
<dbReference type="GO" id="GO:0016787">
    <property type="term" value="F:hydrolase activity"/>
    <property type="evidence" value="ECO:0007669"/>
    <property type="project" value="UniProtKB-KW"/>
</dbReference>
<keyword evidence="1" id="KW-1277">Toxin-antitoxin system</keyword>
<dbReference type="AlphaFoldDB" id="A0A7C3RJR4"/>
<sequence>MKDILKEIFGKGIISQEVYSKIKGMGSFRNILVHEYIKIDPKKVYKNYKSFLEIIPEISKETLKLI</sequence>
<evidence type="ECO:0000256" key="3">
    <source>
        <dbReference type="ARBA" id="ARBA00022801"/>
    </source>
</evidence>
<evidence type="ECO:0000256" key="4">
    <source>
        <dbReference type="ARBA" id="ARBA00024207"/>
    </source>
</evidence>
<dbReference type="EMBL" id="DTIN01000011">
    <property type="protein sequence ID" value="HFX13220.1"/>
    <property type="molecule type" value="Genomic_DNA"/>
</dbReference>
<dbReference type="InterPro" id="IPR008201">
    <property type="entry name" value="HepT-like"/>
</dbReference>
<dbReference type="Gene3D" id="1.20.120.580">
    <property type="entry name" value="bsu32300-like"/>
    <property type="match status" value="1"/>
</dbReference>
<dbReference type="PANTHER" id="PTHR33397">
    <property type="entry name" value="UPF0331 PROTEIN YUTE"/>
    <property type="match status" value="1"/>
</dbReference>
<evidence type="ECO:0000256" key="1">
    <source>
        <dbReference type="ARBA" id="ARBA00022649"/>
    </source>
</evidence>
<dbReference type="PANTHER" id="PTHR33397:SF5">
    <property type="entry name" value="RNASE YUTE-RELATED"/>
    <property type="match status" value="1"/>
</dbReference>
<gene>
    <name evidence="5" type="ORF">ENW00_03550</name>
</gene>
<accession>A0A7C3RJR4</accession>
<name>A0A7C3RJR4_DICTH</name>
<evidence type="ECO:0000313" key="5">
    <source>
        <dbReference type="EMBL" id="HFX13220.1"/>
    </source>
</evidence>
<protein>
    <submittedName>
        <fullName evidence="5">DUF86 domain-containing protein</fullName>
    </submittedName>
</protein>